<dbReference type="Gene3D" id="3.40.50.1820">
    <property type="entry name" value="alpha/beta hydrolase"/>
    <property type="match status" value="1"/>
</dbReference>
<feature type="domain" description="AB hydrolase-1" evidence="1">
    <location>
        <begin position="4"/>
        <end position="108"/>
    </location>
</feature>
<dbReference type="Pfam" id="PF00561">
    <property type="entry name" value="Abhydrolase_1"/>
    <property type="match status" value="1"/>
</dbReference>
<dbReference type="InterPro" id="IPR000073">
    <property type="entry name" value="AB_hydrolase_1"/>
</dbReference>
<keyword evidence="3" id="KW-1185">Reference proteome</keyword>
<evidence type="ECO:0000313" key="3">
    <source>
        <dbReference type="Proteomes" id="UP001597641"/>
    </source>
</evidence>
<name>A0ABW6C410_9BACT</name>
<gene>
    <name evidence="2" type="ORF">ACFS7Z_21355</name>
</gene>
<evidence type="ECO:0000313" key="2">
    <source>
        <dbReference type="EMBL" id="MFD3002928.1"/>
    </source>
</evidence>
<accession>A0ABW6C410</accession>
<comment type="caution">
    <text evidence="2">The sequence shown here is derived from an EMBL/GenBank/DDBJ whole genome shotgun (WGS) entry which is preliminary data.</text>
</comment>
<dbReference type="Proteomes" id="UP001597641">
    <property type="component" value="Unassembled WGS sequence"/>
</dbReference>
<dbReference type="GO" id="GO:0016787">
    <property type="term" value="F:hydrolase activity"/>
    <property type="evidence" value="ECO:0007669"/>
    <property type="project" value="UniProtKB-KW"/>
</dbReference>
<organism evidence="2 3">
    <name type="scientific">Pontibacter toksunensis</name>
    <dbReference type="NCBI Taxonomy" id="1332631"/>
    <lineage>
        <taxon>Bacteria</taxon>
        <taxon>Pseudomonadati</taxon>
        <taxon>Bacteroidota</taxon>
        <taxon>Cytophagia</taxon>
        <taxon>Cytophagales</taxon>
        <taxon>Hymenobacteraceae</taxon>
        <taxon>Pontibacter</taxon>
    </lineage>
</organism>
<keyword evidence="2" id="KW-0378">Hydrolase</keyword>
<dbReference type="InterPro" id="IPR050266">
    <property type="entry name" value="AB_hydrolase_sf"/>
</dbReference>
<sequence length="234" mass="25725">MENLLLLHGALGAASTLAPLASALGDQYRVHVLDFTGHGGKALPQEPFSIQLFVQDTLLLLEEKGISCTHIFGYSMGGYAALSLAQQHPKCVKSIFTLATKFAWSPETAAIETKLLNPEKIEEKVPAFATTLATRHHPQDWKQVVHKTAAMMLQLGEEPVLTAEVLQQIQVPVQIAVGDLDNMVSVEETLWAYRQLPNARLQVLPATRHPLETVAVDKLAQEIKQFIHQPVVSN</sequence>
<dbReference type="PANTHER" id="PTHR43798">
    <property type="entry name" value="MONOACYLGLYCEROL LIPASE"/>
    <property type="match status" value="1"/>
</dbReference>
<dbReference type="InterPro" id="IPR029058">
    <property type="entry name" value="AB_hydrolase_fold"/>
</dbReference>
<dbReference type="PANTHER" id="PTHR43798:SF33">
    <property type="entry name" value="HYDROLASE, PUTATIVE (AFU_ORTHOLOGUE AFUA_2G14860)-RELATED"/>
    <property type="match status" value="1"/>
</dbReference>
<dbReference type="SUPFAM" id="SSF53474">
    <property type="entry name" value="alpha/beta-Hydrolases"/>
    <property type="match status" value="1"/>
</dbReference>
<evidence type="ECO:0000259" key="1">
    <source>
        <dbReference type="Pfam" id="PF00561"/>
    </source>
</evidence>
<dbReference type="RefSeq" id="WP_377489286.1">
    <property type="nucleotide sequence ID" value="NZ_JBHUOX010000021.1"/>
</dbReference>
<protein>
    <submittedName>
        <fullName evidence="2">Alpha/beta fold hydrolase</fullName>
    </submittedName>
</protein>
<proteinExistence type="predicted"/>
<dbReference type="EMBL" id="JBHUOX010000021">
    <property type="protein sequence ID" value="MFD3002928.1"/>
    <property type="molecule type" value="Genomic_DNA"/>
</dbReference>
<reference evidence="3" key="1">
    <citation type="journal article" date="2019" name="Int. J. Syst. Evol. Microbiol.">
        <title>The Global Catalogue of Microorganisms (GCM) 10K type strain sequencing project: providing services to taxonomists for standard genome sequencing and annotation.</title>
        <authorList>
            <consortium name="The Broad Institute Genomics Platform"/>
            <consortium name="The Broad Institute Genome Sequencing Center for Infectious Disease"/>
            <person name="Wu L."/>
            <person name="Ma J."/>
        </authorList>
    </citation>
    <scope>NUCLEOTIDE SEQUENCE [LARGE SCALE GENOMIC DNA]</scope>
    <source>
        <strain evidence="3">KCTC 23984</strain>
    </source>
</reference>